<dbReference type="InterPro" id="IPR037066">
    <property type="entry name" value="Plug_dom_sf"/>
</dbReference>
<keyword evidence="4" id="KW-0798">TonB box</keyword>
<accession>A0A2A2KD96</accession>
<sequence length="1020" mass="110249">MMMYKGILASTCCLAALLAMPAQAQVTTEQDAATQIGDPVASAKLAADRARDDSVNADKSQDIIVTGTRIARPNNRSAAPITTVTVAEIAAQGATTIEEVMNRLPQVQANAEQNYADSDGRQRIKLRSLGFERTLTLVDGLRLGIQNGMDVSLIPNELVERIDVLSGGASSVYGSDAVAGVVNFVLKKDFNGIALTGNYSFFNHDNRANPVTEAAGRAFFPAKQGWTNDGGRANVTLTAGKTFLDGAVSLSGYLNYRQSEQVYLGDRSLSACEVTQTIATGVLNCTRSTYTQAGTIVPGGIGVGSTLVNDPSGSGRFVPYNSGPGTSTNPYDELAFQRPFNRLNTGAFLNARISSDIELYSTAMFYRDRSFNTLPNRVYSYSAYGAPAYQTNCDNPFLSASQRTTLCGTQTTGLVPLDVRYRFDALPLVETGFENRGVRIAGGLRGKVLDDAWRYDIAGVYSMMRAKTIYPSQPDYDRVNRSLNVVNVNGTPTCASVVSGADRACVPFNAFIPGNSNLALNDYLFTSTDGSQNSTSLMWQALAVLNGDLGKYGITSPLAEQGVAVAFASEFRAELYKSSADAQFRATNGGTDARFTQNVVESNVEVQAPLIEHKPYTDLLQVNGGYRVSKYNRLNGTFNTWKVEGIWAPIADIGFRTSFNKAQRAPTVIEADQASNVNYTTSGPNDPCASTRDPNSSNPNVRVAPTASIEQCRRTGLPDNLYGSATLDCSALNTGCTVRNGGFNLKPETAYTKTFGVILRPRFVRGLTVSADRFIINLNDSINFFQVNDFLNGCLTTGLQYYCRGIVRNPGTYTLNSAPGGNPTTGYYARGTSNSYKSQSHGWDFQGQYTLGLAGAGSLDTSFNGTLTTRVGSQDTPDATPRNCVGYYGPGCGESMPRWSHGLRTTWTSADKVASVSLNWRHISGMTISYNAPADTGIPANTAQFRRFYTGVPTYDYIDLSTSFDIAKRFALRVSVNNLFDRDPPLLPDSRNVLGLLRSNTLFRYDLLGRQIVVGATARF</sequence>
<evidence type="ECO:0000313" key="12">
    <source>
        <dbReference type="Proteomes" id="UP000218231"/>
    </source>
</evidence>
<feature type="domain" description="TonB-dependent receptor-like beta-barrel" evidence="9">
    <location>
        <begin position="450"/>
        <end position="979"/>
    </location>
</feature>
<dbReference type="PANTHER" id="PTHR47234:SF3">
    <property type="entry name" value="SECRETIN_TONB SHORT N-TERMINAL DOMAIN-CONTAINING PROTEIN"/>
    <property type="match status" value="1"/>
</dbReference>
<evidence type="ECO:0000256" key="4">
    <source>
        <dbReference type="ARBA" id="ARBA00023077"/>
    </source>
</evidence>
<dbReference type="InterPro" id="IPR000531">
    <property type="entry name" value="Beta-barrel_TonB"/>
</dbReference>
<keyword evidence="2" id="KW-0813">Transport</keyword>
<dbReference type="EMBL" id="LIAE01008910">
    <property type="protein sequence ID" value="PAV71838.1"/>
    <property type="molecule type" value="Genomic_DNA"/>
</dbReference>
<organism evidence="11 12">
    <name type="scientific">Diploscapter pachys</name>
    <dbReference type="NCBI Taxonomy" id="2018661"/>
    <lineage>
        <taxon>Eukaryota</taxon>
        <taxon>Metazoa</taxon>
        <taxon>Ecdysozoa</taxon>
        <taxon>Nematoda</taxon>
        <taxon>Chromadorea</taxon>
        <taxon>Rhabditida</taxon>
        <taxon>Rhabditina</taxon>
        <taxon>Rhabditomorpha</taxon>
        <taxon>Rhabditoidea</taxon>
        <taxon>Rhabditidae</taxon>
        <taxon>Diploscapter</taxon>
    </lineage>
</organism>
<evidence type="ECO:0000256" key="8">
    <source>
        <dbReference type="SAM" id="SignalP"/>
    </source>
</evidence>
<evidence type="ECO:0000256" key="5">
    <source>
        <dbReference type="ARBA" id="ARBA00023136"/>
    </source>
</evidence>
<dbReference type="AlphaFoldDB" id="A0A2A2KD96"/>
<keyword evidence="12" id="KW-1185">Reference proteome</keyword>
<dbReference type="Gene3D" id="2.170.130.10">
    <property type="entry name" value="TonB-dependent receptor, plug domain"/>
    <property type="match status" value="1"/>
</dbReference>
<feature type="chain" id="PRO_5012900702" description="TonB-dependent receptor plug domain-containing protein" evidence="8">
    <location>
        <begin position="25"/>
        <end position="1020"/>
    </location>
</feature>
<dbReference type="InterPro" id="IPR036942">
    <property type="entry name" value="Beta-barrel_TonB_sf"/>
</dbReference>
<dbReference type="Pfam" id="PF00593">
    <property type="entry name" value="TonB_dep_Rec_b-barrel"/>
    <property type="match status" value="1"/>
</dbReference>
<dbReference type="OrthoDB" id="10059063at2759"/>
<protein>
    <recommendedName>
        <fullName evidence="13">TonB-dependent receptor plug domain-containing protein</fullName>
    </recommendedName>
</protein>
<gene>
    <name evidence="11" type="ORF">WR25_11236</name>
</gene>
<reference evidence="11 12" key="1">
    <citation type="journal article" date="2017" name="Curr. Biol.">
        <title>Genome architecture and evolution of a unichromosomal asexual nematode.</title>
        <authorList>
            <person name="Fradin H."/>
            <person name="Zegar C."/>
            <person name="Gutwein M."/>
            <person name="Lucas J."/>
            <person name="Kovtun M."/>
            <person name="Corcoran D."/>
            <person name="Baugh L.R."/>
            <person name="Kiontke K."/>
            <person name="Gunsalus K."/>
            <person name="Fitch D.H."/>
            <person name="Piano F."/>
        </authorList>
    </citation>
    <scope>NUCLEOTIDE SEQUENCE [LARGE SCALE GENOMIC DNA]</scope>
    <source>
        <strain evidence="11">PF1309</strain>
    </source>
</reference>
<keyword evidence="6" id="KW-0998">Cell outer membrane</keyword>
<dbReference type="Proteomes" id="UP000218231">
    <property type="component" value="Unassembled WGS sequence"/>
</dbReference>
<evidence type="ECO:0000256" key="1">
    <source>
        <dbReference type="ARBA" id="ARBA00004571"/>
    </source>
</evidence>
<feature type="signal peptide" evidence="8">
    <location>
        <begin position="1"/>
        <end position="24"/>
    </location>
</feature>
<evidence type="ECO:0000256" key="3">
    <source>
        <dbReference type="ARBA" id="ARBA00022692"/>
    </source>
</evidence>
<keyword evidence="8" id="KW-0732">Signal</keyword>
<keyword evidence="5" id="KW-0472">Membrane</keyword>
<feature type="region of interest" description="Disordered" evidence="7">
    <location>
        <begin position="677"/>
        <end position="702"/>
    </location>
</feature>
<evidence type="ECO:0000259" key="9">
    <source>
        <dbReference type="Pfam" id="PF00593"/>
    </source>
</evidence>
<dbReference type="Pfam" id="PF07715">
    <property type="entry name" value="Plug"/>
    <property type="match status" value="1"/>
</dbReference>
<dbReference type="InterPro" id="IPR039426">
    <property type="entry name" value="TonB-dep_rcpt-like"/>
</dbReference>
<evidence type="ECO:0000313" key="11">
    <source>
        <dbReference type="EMBL" id="PAV71838.1"/>
    </source>
</evidence>
<dbReference type="InterPro" id="IPR012910">
    <property type="entry name" value="Plug_dom"/>
</dbReference>
<comment type="subcellular location">
    <subcellularLocation>
        <location evidence="1">Cell outer membrane</location>
        <topology evidence="1">Multi-pass membrane protein</topology>
    </subcellularLocation>
</comment>
<feature type="domain" description="TonB-dependent receptor plug" evidence="10">
    <location>
        <begin position="76"/>
        <end position="181"/>
    </location>
</feature>
<dbReference type="STRING" id="2018661.A0A2A2KD96"/>
<comment type="caution">
    <text evidence="11">The sequence shown here is derived from an EMBL/GenBank/DDBJ whole genome shotgun (WGS) entry which is preliminary data.</text>
</comment>
<name>A0A2A2KD96_9BILA</name>
<dbReference type="PANTHER" id="PTHR47234">
    <property type="match status" value="1"/>
</dbReference>
<keyword evidence="3" id="KW-0812">Transmembrane</keyword>
<dbReference type="PROSITE" id="PS52016">
    <property type="entry name" value="TONB_DEPENDENT_REC_3"/>
    <property type="match status" value="1"/>
</dbReference>
<evidence type="ECO:0000256" key="7">
    <source>
        <dbReference type="SAM" id="MobiDB-lite"/>
    </source>
</evidence>
<evidence type="ECO:0000259" key="10">
    <source>
        <dbReference type="Pfam" id="PF07715"/>
    </source>
</evidence>
<dbReference type="Gene3D" id="2.40.170.20">
    <property type="entry name" value="TonB-dependent receptor, beta-barrel domain"/>
    <property type="match status" value="1"/>
</dbReference>
<evidence type="ECO:0008006" key="13">
    <source>
        <dbReference type="Google" id="ProtNLM"/>
    </source>
</evidence>
<proteinExistence type="predicted"/>
<dbReference type="SUPFAM" id="SSF56935">
    <property type="entry name" value="Porins"/>
    <property type="match status" value="1"/>
</dbReference>
<evidence type="ECO:0000256" key="6">
    <source>
        <dbReference type="ARBA" id="ARBA00023237"/>
    </source>
</evidence>
<evidence type="ECO:0000256" key="2">
    <source>
        <dbReference type="ARBA" id="ARBA00022448"/>
    </source>
</evidence>